<feature type="domain" description="Glycosyltransferase subfamily 4-like N-terminal" evidence="2">
    <location>
        <begin position="15"/>
        <end position="182"/>
    </location>
</feature>
<reference evidence="4" key="1">
    <citation type="journal article" date="2017" name="Proc. Natl. Acad. Sci. U.S.A.">
        <title>Simulation of Deepwater Horizon oil plume reveals substrate specialization within a complex community of hydrocarbon degraders.</title>
        <authorList>
            <person name="Hu P."/>
            <person name="Dubinsky E.A."/>
            <person name="Probst A.J."/>
            <person name="Wang J."/>
            <person name="Sieber C.M.K."/>
            <person name="Tom L.M."/>
            <person name="Gardinali P."/>
            <person name="Banfield J.F."/>
            <person name="Atlas R.M."/>
            <person name="Andersen G.L."/>
        </authorList>
    </citation>
    <scope>NUCLEOTIDE SEQUENCE [LARGE SCALE GENOMIC DNA]</scope>
</reference>
<dbReference type="AlphaFoldDB" id="A0A1Y5EL73"/>
<dbReference type="GO" id="GO:1901135">
    <property type="term" value="P:carbohydrate derivative metabolic process"/>
    <property type="evidence" value="ECO:0007669"/>
    <property type="project" value="UniProtKB-ARBA"/>
</dbReference>
<evidence type="ECO:0000313" key="4">
    <source>
        <dbReference type="Proteomes" id="UP000243053"/>
    </source>
</evidence>
<evidence type="ECO:0000259" key="2">
    <source>
        <dbReference type="Pfam" id="PF13439"/>
    </source>
</evidence>
<dbReference type="Pfam" id="PF00534">
    <property type="entry name" value="Glycos_transf_1"/>
    <property type="match status" value="1"/>
</dbReference>
<name>A0A1Y5EL73_COLPS</name>
<evidence type="ECO:0000259" key="1">
    <source>
        <dbReference type="Pfam" id="PF00534"/>
    </source>
</evidence>
<dbReference type="GO" id="GO:0016757">
    <property type="term" value="F:glycosyltransferase activity"/>
    <property type="evidence" value="ECO:0007669"/>
    <property type="project" value="InterPro"/>
</dbReference>
<dbReference type="PANTHER" id="PTHR12526:SF630">
    <property type="entry name" value="GLYCOSYLTRANSFERASE"/>
    <property type="match status" value="1"/>
</dbReference>
<evidence type="ECO:0000313" key="3">
    <source>
        <dbReference type="EMBL" id="OUR82256.1"/>
    </source>
</evidence>
<protein>
    <recommendedName>
        <fullName evidence="5">Glycosyl transferase group 1</fullName>
    </recommendedName>
</protein>
<dbReference type="InterPro" id="IPR001296">
    <property type="entry name" value="Glyco_trans_1"/>
</dbReference>
<dbReference type="Gene3D" id="3.40.50.2000">
    <property type="entry name" value="Glycogen Phosphorylase B"/>
    <property type="match status" value="2"/>
</dbReference>
<organism evidence="3 4">
    <name type="scientific">Colwellia psychrerythraea</name>
    <name type="common">Vibrio psychroerythus</name>
    <dbReference type="NCBI Taxonomy" id="28229"/>
    <lineage>
        <taxon>Bacteria</taxon>
        <taxon>Pseudomonadati</taxon>
        <taxon>Pseudomonadota</taxon>
        <taxon>Gammaproteobacteria</taxon>
        <taxon>Alteromonadales</taxon>
        <taxon>Colwelliaceae</taxon>
        <taxon>Colwellia</taxon>
    </lineage>
</organism>
<gene>
    <name evidence="3" type="ORF">A9Q75_05935</name>
</gene>
<sequence>MKKNYLFVIDRIENGGAERQMLTVAKYISDNKKVYITSLHKPSNDLLNIIKKYRFTYVPISTKEGKYFYERVLGVLTLIKSLKNILTEYKIDKCVSFLEWSNVLSIIAARDKGIPVYINVRNYLSRQYGSRHSLVLKIAKVIISRYYPHADAIICNSHGIKKDLVDGFQVPSHLISVIQNSYPIDEIQIFSADYKKTSDRKVFCACGRLSDQKRFESLILSFQKYIDESNRQDSLVIIGSGSNEEQIRGLIRTCNYDIDLLPHQENPLPIIANSDCFILHSDFEGFPNVLAEAIILGKDCISVDCMTGPRELLSGNVMTDYELPIVELKTLQYGLLYPYNSLQIEVDKELVNALHTYTKNNYQFDKSNYGFLCEKEGRKKWLKAL</sequence>
<dbReference type="Proteomes" id="UP000243053">
    <property type="component" value="Unassembled WGS sequence"/>
</dbReference>
<dbReference type="PANTHER" id="PTHR12526">
    <property type="entry name" value="GLYCOSYLTRANSFERASE"/>
    <property type="match status" value="1"/>
</dbReference>
<dbReference type="EMBL" id="MAAF01000040">
    <property type="protein sequence ID" value="OUR82256.1"/>
    <property type="molecule type" value="Genomic_DNA"/>
</dbReference>
<dbReference type="CDD" id="cd03811">
    <property type="entry name" value="GT4_GT28_WabH-like"/>
    <property type="match status" value="1"/>
</dbReference>
<dbReference type="SUPFAM" id="SSF53756">
    <property type="entry name" value="UDP-Glycosyltransferase/glycogen phosphorylase"/>
    <property type="match status" value="1"/>
</dbReference>
<dbReference type="InterPro" id="IPR028098">
    <property type="entry name" value="Glyco_trans_4-like_N"/>
</dbReference>
<comment type="caution">
    <text evidence="3">The sequence shown here is derived from an EMBL/GenBank/DDBJ whole genome shotgun (WGS) entry which is preliminary data.</text>
</comment>
<dbReference type="Pfam" id="PF13439">
    <property type="entry name" value="Glyco_transf_4"/>
    <property type="match status" value="1"/>
</dbReference>
<evidence type="ECO:0008006" key="5">
    <source>
        <dbReference type="Google" id="ProtNLM"/>
    </source>
</evidence>
<proteinExistence type="predicted"/>
<feature type="domain" description="Glycosyl transferase family 1" evidence="1">
    <location>
        <begin position="190"/>
        <end position="314"/>
    </location>
</feature>
<accession>A0A1Y5EL73</accession>